<evidence type="ECO:0000313" key="1">
    <source>
        <dbReference type="EMBL" id="CAI9707824.1"/>
    </source>
</evidence>
<protein>
    <submittedName>
        <fullName evidence="1">Uncharacterized protein</fullName>
    </submittedName>
</protein>
<name>A0ACB0F4N5_RANTA</name>
<reference evidence="1" key="1">
    <citation type="submission" date="2023-05" db="EMBL/GenBank/DDBJ databases">
        <authorList>
            <consortium name="ELIXIR-Norway"/>
        </authorList>
    </citation>
    <scope>NUCLEOTIDE SEQUENCE</scope>
</reference>
<evidence type="ECO:0000313" key="2">
    <source>
        <dbReference type="Proteomes" id="UP001162501"/>
    </source>
</evidence>
<proteinExistence type="predicted"/>
<accession>A0ACB0F4N5</accession>
<organism evidence="1 2">
    <name type="scientific">Rangifer tarandus platyrhynchus</name>
    <name type="common">Svalbard reindeer</name>
    <dbReference type="NCBI Taxonomy" id="3082113"/>
    <lineage>
        <taxon>Eukaryota</taxon>
        <taxon>Metazoa</taxon>
        <taxon>Chordata</taxon>
        <taxon>Craniata</taxon>
        <taxon>Vertebrata</taxon>
        <taxon>Euteleostomi</taxon>
        <taxon>Mammalia</taxon>
        <taxon>Eutheria</taxon>
        <taxon>Laurasiatheria</taxon>
        <taxon>Artiodactyla</taxon>
        <taxon>Ruminantia</taxon>
        <taxon>Pecora</taxon>
        <taxon>Cervidae</taxon>
        <taxon>Odocoileinae</taxon>
        <taxon>Rangifer</taxon>
    </lineage>
</organism>
<gene>
    <name evidence="1" type="ORF">MRATA1EN3_LOCUS19037</name>
</gene>
<sequence length="193" mass="21946">MMITTNTSIEGEVYTHLLPLPTFLPSTVSLSLCQKHLSLVKQQFRAPSLLTDWMQDLKGRPVKPDFEVLGLTNASMLTLTEMADGMQSRFGGCGKVKTLVWDILNLGSLLEIYVELMREVWAGEIHLTCRLHLKLGVWAKGVIKDRKESSQSWLMLMIFHLSTAIETSELTGVFLRIECATQWLMWKLRRHAA</sequence>
<dbReference type="EMBL" id="OX596115">
    <property type="protein sequence ID" value="CAI9707824.1"/>
    <property type="molecule type" value="Genomic_DNA"/>
</dbReference>
<dbReference type="Proteomes" id="UP001162501">
    <property type="component" value="Chromosome 31"/>
</dbReference>